<evidence type="ECO:0000256" key="1">
    <source>
        <dbReference type="SAM" id="MobiDB-lite"/>
    </source>
</evidence>
<dbReference type="PANTHER" id="PTHR43649:SF12">
    <property type="entry name" value="DIACETYLCHITOBIOSE BINDING PROTEIN DASA"/>
    <property type="match status" value="1"/>
</dbReference>
<dbReference type="PROSITE" id="PS51257">
    <property type="entry name" value="PROKAR_LIPOPROTEIN"/>
    <property type="match status" value="1"/>
</dbReference>
<proteinExistence type="predicted"/>
<dbReference type="RefSeq" id="WP_169281941.1">
    <property type="nucleotide sequence ID" value="NZ_CP051680.1"/>
</dbReference>
<organism evidence="2 3">
    <name type="scientific">Cohnella herbarum</name>
    <dbReference type="NCBI Taxonomy" id="2728023"/>
    <lineage>
        <taxon>Bacteria</taxon>
        <taxon>Bacillati</taxon>
        <taxon>Bacillota</taxon>
        <taxon>Bacilli</taxon>
        <taxon>Bacillales</taxon>
        <taxon>Paenibacillaceae</taxon>
        <taxon>Cohnella</taxon>
    </lineage>
</organism>
<dbReference type="KEGG" id="cheb:HH215_22500"/>
<keyword evidence="3" id="KW-1185">Reference proteome</keyword>
<dbReference type="Proteomes" id="UP000502248">
    <property type="component" value="Chromosome"/>
</dbReference>
<reference evidence="2 3" key="1">
    <citation type="submission" date="2020-04" db="EMBL/GenBank/DDBJ databases">
        <title>Genome sequencing of novel species.</title>
        <authorList>
            <person name="Heo J."/>
            <person name="Kim S.-J."/>
            <person name="Kim J.-S."/>
            <person name="Hong S.-B."/>
            <person name="Kwon S.-W."/>
        </authorList>
    </citation>
    <scope>NUCLEOTIDE SEQUENCE [LARGE SCALE GENOMIC DNA]</scope>
    <source>
        <strain evidence="2 3">MFER-1</strain>
    </source>
</reference>
<gene>
    <name evidence="2" type="ORF">HH215_22500</name>
</gene>
<dbReference type="Gene3D" id="3.40.190.10">
    <property type="entry name" value="Periplasmic binding protein-like II"/>
    <property type="match status" value="2"/>
</dbReference>
<dbReference type="InterPro" id="IPR006059">
    <property type="entry name" value="SBP"/>
</dbReference>
<protein>
    <submittedName>
        <fullName evidence="2">Extracellular solute-binding protein</fullName>
    </submittedName>
</protein>
<accession>A0A7Z2VMC9</accession>
<dbReference type="PANTHER" id="PTHR43649">
    <property type="entry name" value="ARABINOSE-BINDING PROTEIN-RELATED"/>
    <property type="match status" value="1"/>
</dbReference>
<evidence type="ECO:0000313" key="2">
    <source>
        <dbReference type="EMBL" id="QJD85681.1"/>
    </source>
</evidence>
<feature type="compositionally biased region" description="Polar residues" evidence="1">
    <location>
        <begin position="33"/>
        <end position="48"/>
    </location>
</feature>
<dbReference type="EMBL" id="CP051680">
    <property type="protein sequence ID" value="QJD85681.1"/>
    <property type="molecule type" value="Genomic_DNA"/>
</dbReference>
<dbReference type="InterPro" id="IPR050490">
    <property type="entry name" value="Bact_solute-bd_prot1"/>
</dbReference>
<evidence type="ECO:0000313" key="3">
    <source>
        <dbReference type="Proteomes" id="UP000502248"/>
    </source>
</evidence>
<sequence>MVRGSKGIASGLVFALSFSLMMGCSGEKKEAANSGTPTASESAKSTQEGVGKEPDLTPVTLKVFHSQQIVTPSEILDNPVMNELEKRTGIKIDWSPYMGSGDAKQKLSALIASNNLPDLIVNSDSDTNKMLLENDLIIPLDELVAQNAPEIAKNIPDAMALSKLMMSNGRDATYFLPGNVNYINFFPNGMDAVFQYRYDLYKKMGSPKLESLDDLLKFGEEAQKLEPKNADGQKTYTFGIPFADPQGWAYLDWDKSHYDGYWGSKSFIYLDIENDKVAPRLNAPDNSFWKSMEFYNKAYIKGLLDPESATMKFQQVQDKGKALRYHVGLASWQIGWPNSVILSKKDPEKGFVPTLLDSKKDYTFYEFSFPAGNGMYWSVPKNGKNIERVLQLLNFVASYEGSELFWNGLEGQHWDKVNGVPVMKERDPNQPVDPDEAKKRGSTYVAPNFILNGGYVSPQGWKTRYTDNSPERWEKDYTEGEKQFMKDYGLKYPVQQYETREHRTANTALIDSIAPEANSELAIKEQSLNAYLDNNIAKIVYSKTPEDFAAAKEKFLKDLDGMGIQEIVDFYDKKYEEMKQQLKAFKQG</sequence>
<feature type="region of interest" description="Disordered" evidence="1">
    <location>
        <begin position="28"/>
        <end position="54"/>
    </location>
</feature>
<dbReference type="SUPFAM" id="SSF53850">
    <property type="entry name" value="Periplasmic binding protein-like II"/>
    <property type="match status" value="1"/>
</dbReference>
<name>A0A7Z2VMC9_9BACL</name>
<dbReference type="Pfam" id="PF01547">
    <property type="entry name" value="SBP_bac_1"/>
    <property type="match status" value="1"/>
</dbReference>
<dbReference type="AlphaFoldDB" id="A0A7Z2VMC9"/>